<reference evidence="2" key="1">
    <citation type="journal article" date="2020" name="Nature">
        <title>Giant virus diversity and host interactions through global metagenomics.</title>
        <authorList>
            <person name="Schulz F."/>
            <person name="Roux S."/>
            <person name="Paez-Espino D."/>
            <person name="Jungbluth S."/>
            <person name="Walsh D.A."/>
            <person name="Denef V.J."/>
            <person name="McMahon K.D."/>
            <person name="Konstantinidis K.T."/>
            <person name="Eloe-Fadrosh E.A."/>
            <person name="Kyrpides N.C."/>
            <person name="Woyke T."/>
        </authorList>
    </citation>
    <scope>NUCLEOTIDE SEQUENCE</scope>
    <source>
        <strain evidence="2">GVMAG-S-1035124-57</strain>
    </source>
</reference>
<name>A0A6C0M2R6_9ZZZZ</name>
<evidence type="ECO:0008006" key="3">
    <source>
        <dbReference type="Google" id="ProtNLM"/>
    </source>
</evidence>
<evidence type="ECO:0000313" key="2">
    <source>
        <dbReference type="EMBL" id="QHU36291.1"/>
    </source>
</evidence>
<dbReference type="EMBL" id="MN740634">
    <property type="protein sequence ID" value="QHU36291.1"/>
    <property type="molecule type" value="Genomic_DNA"/>
</dbReference>
<organism evidence="2">
    <name type="scientific">viral metagenome</name>
    <dbReference type="NCBI Taxonomy" id="1070528"/>
    <lineage>
        <taxon>unclassified sequences</taxon>
        <taxon>metagenomes</taxon>
        <taxon>organismal metagenomes</taxon>
    </lineage>
</organism>
<accession>A0A6C0M2R6</accession>
<evidence type="ECO:0000256" key="1">
    <source>
        <dbReference type="SAM" id="MobiDB-lite"/>
    </source>
</evidence>
<protein>
    <recommendedName>
        <fullName evidence="3">WW domain-containing protein</fullName>
    </recommendedName>
</protein>
<feature type="region of interest" description="Disordered" evidence="1">
    <location>
        <begin position="327"/>
        <end position="358"/>
    </location>
</feature>
<proteinExistence type="predicted"/>
<feature type="compositionally biased region" description="Basic residues" evidence="1">
    <location>
        <begin position="340"/>
        <end position="358"/>
    </location>
</feature>
<dbReference type="AlphaFoldDB" id="A0A6C0M2R6"/>
<sequence length="377" mass="43597">MAGKSGMLSLHRIPNMMSTIFHNAHVLSKNPHMSFTEKLRKLSSHLCELLGFNERLQKAYEELPELSVTCKAPTKHDWFSTSQVKYDHLYAFCVNDESDPWERDVFGIWLLDGSDHVLKTVDFDPTKEKNNIMRQLGLPSVWPLQKDEQPTQKYAFSTTMFDLETRLKDRYGVKHVNFVDLTCRYNPKTLLQRASSLFVNSSDDDEMEDVPDEILEQVDLGGVVVEILKKQPRRLPSDWKYVKIQRNGAYVYANMVTREISRDFPEAKLVLRPRKRTVRGTIMENVKPPSIAGVRPMELPLGWEYLQDPVTGTAIYVNKKTGQVNPDVPRPHSLWGGKFAKSKSSKRNCVRSRTKSRTKLRMKNKLNRSFHNNNNNQ</sequence>